<dbReference type="RefSeq" id="XP_024719733.1">
    <property type="nucleotide sequence ID" value="XM_024865285.1"/>
</dbReference>
<dbReference type="EMBL" id="KZ679013">
    <property type="protein sequence ID" value="PSS15134.1"/>
    <property type="molecule type" value="Genomic_DNA"/>
</dbReference>
<evidence type="ECO:0000313" key="3">
    <source>
        <dbReference type="Proteomes" id="UP000241818"/>
    </source>
</evidence>
<feature type="transmembrane region" description="Helical" evidence="1">
    <location>
        <begin position="102"/>
        <end position="120"/>
    </location>
</feature>
<keyword evidence="3" id="KW-1185">Reference proteome</keyword>
<accession>A0A2T3AYJ0</accession>
<proteinExistence type="predicted"/>
<dbReference type="GeneID" id="36573366"/>
<organism evidence="2 3">
    <name type="scientific">Amorphotheca resinae ATCC 22711</name>
    <dbReference type="NCBI Taxonomy" id="857342"/>
    <lineage>
        <taxon>Eukaryota</taxon>
        <taxon>Fungi</taxon>
        <taxon>Dikarya</taxon>
        <taxon>Ascomycota</taxon>
        <taxon>Pezizomycotina</taxon>
        <taxon>Leotiomycetes</taxon>
        <taxon>Helotiales</taxon>
        <taxon>Amorphothecaceae</taxon>
        <taxon>Amorphotheca</taxon>
    </lineage>
</organism>
<protein>
    <submittedName>
        <fullName evidence="2">Uncharacterized protein</fullName>
    </submittedName>
</protein>
<evidence type="ECO:0000256" key="1">
    <source>
        <dbReference type="SAM" id="Phobius"/>
    </source>
</evidence>
<keyword evidence="1" id="KW-0472">Membrane</keyword>
<keyword evidence="1" id="KW-0812">Transmembrane</keyword>
<feature type="transmembrane region" description="Helical" evidence="1">
    <location>
        <begin position="70"/>
        <end position="90"/>
    </location>
</feature>
<evidence type="ECO:0000313" key="2">
    <source>
        <dbReference type="EMBL" id="PSS15134.1"/>
    </source>
</evidence>
<name>A0A2T3AYJ0_AMORE</name>
<gene>
    <name evidence="2" type="ORF">M430DRAFT_257302</name>
</gene>
<keyword evidence="1" id="KW-1133">Transmembrane helix</keyword>
<reference evidence="2 3" key="1">
    <citation type="journal article" date="2018" name="New Phytol.">
        <title>Comparative genomics and transcriptomics depict ericoid mycorrhizal fungi as versatile saprotrophs and plant mutualists.</title>
        <authorList>
            <person name="Martino E."/>
            <person name="Morin E."/>
            <person name="Grelet G.A."/>
            <person name="Kuo A."/>
            <person name="Kohler A."/>
            <person name="Daghino S."/>
            <person name="Barry K.W."/>
            <person name="Cichocki N."/>
            <person name="Clum A."/>
            <person name="Dockter R.B."/>
            <person name="Hainaut M."/>
            <person name="Kuo R.C."/>
            <person name="LaButti K."/>
            <person name="Lindahl B.D."/>
            <person name="Lindquist E.A."/>
            <person name="Lipzen A."/>
            <person name="Khouja H.R."/>
            <person name="Magnuson J."/>
            <person name="Murat C."/>
            <person name="Ohm R.A."/>
            <person name="Singer S.W."/>
            <person name="Spatafora J.W."/>
            <person name="Wang M."/>
            <person name="Veneault-Fourrey C."/>
            <person name="Henrissat B."/>
            <person name="Grigoriev I.V."/>
            <person name="Martin F.M."/>
            <person name="Perotto S."/>
        </authorList>
    </citation>
    <scope>NUCLEOTIDE SEQUENCE [LARGE SCALE GENOMIC DNA]</scope>
    <source>
        <strain evidence="2 3">ATCC 22711</strain>
    </source>
</reference>
<dbReference type="AlphaFoldDB" id="A0A2T3AYJ0"/>
<sequence length="133" mass="14602">MGVWQLARGERSCSAYCASPFSQHLKSSSMHSLATCTGVNRSFNFSGLYKSSCCLFRPGSDGQVDRLGELMLKLALSGSLIPLPVAFCVLGCEEHRKNIHPSTLIIFCLLFSVIFDAVLLRRPGIEQFRNGSL</sequence>
<dbReference type="InParanoid" id="A0A2T3AYJ0"/>
<dbReference type="Proteomes" id="UP000241818">
    <property type="component" value="Unassembled WGS sequence"/>
</dbReference>